<feature type="domain" description="AAA+ ATPase" evidence="12">
    <location>
        <begin position="158"/>
        <end position="289"/>
    </location>
</feature>
<dbReference type="HAMAP" id="MF_00377">
    <property type="entry name" value="DnaA_bact"/>
    <property type="match status" value="1"/>
</dbReference>
<feature type="binding site" evidence="8">
    <location>
        <position position="171"/>
    </location>
    <ligand>
        <name>ATP</name>
        <dbReference type="ChEBI" id="CHEBI:30616"/>
    </ligand>
</feature>
<comment type="subunit">
    <text evidence="8">Oligomerizes as a right-handed, spiral filament on DNA at oriC.</text>
</comment>
<comment type="similarity">
    <text evidence="1 8 11">Belongs to the DnaA family.</text>
</comment>
<dbReference type="InterPro" id="IPR020591">
    <property type="entry name" value="Chromosome_initiator_DnaA-like"/>
</dbReference>
<comment type="caution">
    <text evidence="8">Lacks conserved residue(s) required for the propagation of feature annotation.</text>
</comment>
<dbReference type="Gene3D" id="1.10.8.60">
    <property type="match status" value="1"/>
</dbReference>
<dbReference type="InterPro" id="IPR013317">
    <property type="entry name" value="DnaA_dom"/>
</dbReference>
<dbReference type="EMBL" id="MFAG01000041">
    <property type="protein sequence ID" value="OGD71101.1"/>
    <property type="molecule type" value="Genomic_DNA"/>
</dbReference>
<dbReference type="SMART" id="SM00760">
    <property type="entry name" value="Bac_DnaA_C"/>
    <property type="match status" value="1"/>
</dbReference>
<organism evidence="14 15">
    <name type="scientific">Candidatus Collierbacteria bacterium RIFCSPHIGHO2_01_FULL_50_25</name>
    <dbReference type="NCBI Taxonomy" id="1817722"/>
    <lineage>
        <taxon>Bacteria</taxon>
        <taxon>Candidatus Collieribacteriota</taxon>
    </lineage>
</organism>
<dbReference type="GO" id="GO:0006270">
    <property type="term" value="P:DNA replication initiation"/>
    <property type="evidence" value="ECO:0007669"/>
    <property type="project" value="UniProtKB-UniRule"/>
</dbReference>
<evidence type="ECO:0000256" key="10">
    <source>
        <dbReference type="RuleBase" id="RU000577"/>
    </source>
</evidence>
<dbReference type="Pfam" id="PF11638">
    <property type="entry name" value="DnaA_N"/>
    <property type="match status" value="1"/>
</dbReference>
<evidence type="ECO:0000256" key="3">
    <source>
        <dbReference type="ARBA" id="ARBA00022705"/>
    </source>
</evidence>
<dbReference type="Gene3D" id="3.30.300.180">
    <property type="match status" value="1"/>
</dbReference>
<dbReference type="PANTHER" id="PTHR30050">
    <property type="entry name" value="CHROMOSOMAL REPLICATION INITIATOR PROTEIN DNAA"/>
    <property type="match status" value="1"/>
</dbReference>
<sequence>MQVNEAAIWTSVCGDLEVAMSNATFSYWIRPCFIKGITEIDSERVIVEVASPSAFHLQQIDARYYGQIKQALEKQLGKRVELALVVGSSSARVTEGQGGGRQEENETIKTGLFEERKIEQPETKGLFPRFNFDSFVVGRSNNLAYAAAKAVVEYPGVRYNPLFIWGGVGVGKTHLMQAVGHALVSKGFKKVTCVTSEQFTNDLVNSLRSKTVGAFKKQYREVGALLIDDVQFFSGKEASQEEFFHTFNQLYSNGVPIIMTSDRKPQEIEKLEERLTSRFLGGLPVDIGLPDYEMRVAILRQKAVELHANASPEIINLIASNVMTNARELEGVFVRIINETSLSGGAVNQALVEKIVGVKHERENRKLRPIQLISLVAKHFDFKNKDIVGKSRKAELVEARHVAIYLLRDELGLQLTKIGELMGGRDHTTIMHAEEKMKREFESNQTVREKIMKLRQDMYL</sequence>
<accession>A0A1F5EUM7</accession>
<reference evidence="14 15" key="1">
    <citation type="journal article" date="2016" name="Nat. Commun.">
        <title>Thousands of microbial genomes shed light on interconnected biogeochemical processes in an aquifer system.</title>
        <authorList>
            <person name="Anantharaman K."/>
            <person name="Brown C.T."/>
            <person name="Hug L.A."/>
            <person name="Sharon I."/>
            <person name="Castelle C.J."/>
            <person name="Probst A.J."/>
            <person name="Thomas B.C."/>
            <person name="Singh A."/>
            <person name="Wilkins M.J."/>
            <person name="Karaoz U."/>
            <person name="Brodie E.L."/>
            <person name="Williams K.H."/>
            <person name="Hubbard S.S."/>
            <person name="Banfield J.F."/>
        </authorList>
    </citation>
    <scope>NUCLEOTIDE SEQUENCE [LARGE SCALE GENOMIC DNA]</scope>
</reference>
<evidence type="ECO:0000256" key="1">
    <source>
        <dbReference type="ARBA" id="ARBA00006583"/>
    </source>
</evidence>
<feature type="binding site" evidence="8">
    <location>
        <position position="173"/>
    </location>
    <ligand>
        <name>ATP</name>
        <dbReference type="ChEBI" id="CHEBI:30616"/>
    </ligand>
</feature>
<evidence type="ECO:0000256" key="2">
    <source>
        <dbReference type="ARBA" id="ARBA00022490"/>
    </source>
</evidence>
<dbReference type="SUPFAM" id="SSF52540">
    <property type="entry name" value="P-loop containing nucleoside triphosphate hydrolases"/>
    <property type="match status" value="1"/>
</dbReference>
<dbReference type="SUPFAM" id="SSF48295">
    <property type="entry name" value="TrpR-like"/>
    <property type="match status" value="1"/>
</dbReference>
<dbReference type="Gene3D" id="3.40.50.300">
    <property type="entry name" value="P-loop containing nucleotide triphosphate hydrolases"/>
    <property type="match status" value="1"/>
</dbReference>
<feature type="binding site" evidence="8">
    <location>
        <position position="169"/>
    </location>
    <ligand>
        <name>ATP</name>
        <dbReference type="ChEBI" id="CHEBI:30616"/>
    </ligand>
</feature>
<evidence type="ECO:0000256" key="7">
    <source>
        <dbReference type="ARBA" id="ARBA00023125"/>
    </source>
</evidence>
<comment type="caution">
    <text evidence="14">The sequence shown here is derived from an EMBL/GenBank/DDBJ whole genome shotgun (WGS) entry which is preliminary data.</text>
</comment>
<dbReference type="InterPro" id="IPR018312">
    <property type="entry name" value="Chromosome_initiator_DnaA_CS"/>
</dbReference>
<proteinExistence type="inferred from homology"/>
<evidence type="ECO:0000256" key="9">
    <source>
        <dbReference type="NCBIfam" id="TIGR00362"/>
    </source>
</evidence>
<evidence type="ECO:0000256" key="11">
    <source>
        <dbReference type="RuleBase" id="RU004227"/>
    </source>
</evidence>
<dbReference type="InterPro" id="IPR024633">
    <property type="entry name" value="DnaA_N_dom"/>
</dbReference>
<evidence type="ECO:0000259" key="12">
    <source>
        <dbReference type="SMART" id="SM00382"/>
    </source>
</evidence>
<keyword evidence="4 8" id="KW-0547">Nucleotide-binding</keyword>
<dbReference type="STRING" id="1817722.A2703_01530"/>
<dbReference type="CDD" id="cd00009">
    <property type="entry name" value="AAA"/>
    <property type="match status" value="1"/>
</dbReference>
<keyword evidence="2 8" id="KW-0963">Cytoplasm</keyword>
<name>A0A1F5EUM7_9BACT</name>
<feature type="region of interest" description="Domain IV, binds dsDNA" evidence="8">
    <location>
        <begin position="341"/>
        <end position="460"/>
    </location>
</feature>
<evidence type="ECO:0000313" key="14">
    <source>
        <dbReference type="EMBL" id="OGD71101.1"/>
    </source>
</evidence>
<dbReference type="Proteomes" id="UP000177979">
    <property type="component" value="Unassembled WGS sequence"/>
</dbReference>
<evidence type="ECO:0000259" key="13">
    <source>
        <dbReference type="SMART" id="SM00760"/>
    </source>
</evidence>
<dbReference type="Pfam" id="PF08299">
    <property type="entry name" value="Bac_DnaA_C"/>
    <property type="match status" value="1"/>
</dbReference>
<dbReference type="GO" id="GO:0005886">
    <property type="term" value="C:plasma membrane"/>
    <property type="evidence" value="ECO:0007669"/>
    <property type="project" value="TreeGrafter"/>
</dbReference>
<dbReference type="GO" id="GO:0008289">
    <property type="term" value="F:lipid binding"/>
    <property type="evidence" value="ECO:0007669"/>
    <property type="project" value="UniProtKB-KW"/>
</dbReference>
<dbReference type="CDD" id="cd06571">
    <property type="entry name" value="Bac_DnaA_C"/>
    <property type="match status" value="1"/>
</dbReference>
<dbReference type="PRINTS" id="PR00051">
    <property type="entry name" value="DNAA"/>
</dbReference>
<evidence type="ECO:0000256" key="8">
    <source>
        <dbReference type="HAMAP-Rule" id="MF_00377"/>
    </source>
</evidence>
<dbReference type="GO" id="GO:0005737">
    <property type="term" value="C:cytoplasm"/>
    <property type="evidence" value="ECO:0007669"/>
    <property type="project" value="UniProtKB-SubCell"/>
</dbReference>
<evidence type="ECO:0000256" key="6">
    <source>
        <dbReference type="ARBA" id="ARBA00023121"/>
    </source>
</evidence>
<dbReference type="FunFam" id="3.40.50.300:FF:000668">
    <property type="entry name" value="Chromosomal replication initiator protein DnaA"/>
    <property type="match status" value="1"/>
</dbReference>
<dbReference type="PANTHER" id="PTHR30050:SF2">
    <property type="entry name" value="CHROMOSOMAL REPLICATION INITIATOR PROTEIN DNAA"/>
    <property type="match status" value="1"/>
</dbReference>
<dbReference type="NCBIfam" id="TIGR00362">
    <property type="entry name" value="DnaA"/>
    <property type="match status" value="1"/>
</dbReference>
<keyword evidence="3 8" id="KW-0235">DNA replication</keyword>
<dbReference type="InterPro" id="IPR001957">
    <property type="entry name" value="Chromosome_initiator_DnaA"/>
</dbReference>
<dbReference type="Gene3D" id="1.10.1750.10">
    <property type="match status" value="1"/>
</dbReference>
<dbReference type="AlphaFoldDB" id="A0A1F5EUM7"/>
<evidence type="ECO:0000256" key="5">
    <source>
        <dbReference type="ARBA" id="ARBA00022840"/>
    </source>
</evidence>
<protein>
    <recommendedName>
        <fullName evidence="8 9">Chromosomal replication initiator protein DnaA</fullName>
    </recommendedName>
</protein>
<keyword evidence="5 8" id="KW-0067">ATP-binding</keyword>
<dbReference type="InterPro" id="IPR027417">
    <property type="entry name" value="P-loop_NTPase"/>
</dbReference>
<dbReference type="InterPro" id="IPR038454">
    <property type="entry name" value="DnaA_N_sf"/>
</dbReference>
<dbReference type="InterPro" id="IPR010921">
    <property type="entry name" value="Trp_repressor/repl_initiator"/>
</dbReference>
<keyword evidence="7 8" id="KW-0238">DNA-binding</keyword>
<dbReference type="PROSITE" id="PS01008">
    <property type="entry name" value="DNAA"/>
    <property type="match status" value="1"/>
</dbReference>
<dbReference type="InterPro" id="IPR013159">
    <property type="entry name" value="DnaA_C"/>
</dbReference>
<comment type="subcellular location">
    <subcellularLocation>
        <location evidence="8">Cytoplasm</location>
    </subcellularLocation>
</comment>
<dbReference type="GO" id="GO:0005524">
    <property type="term" value="F:ATP binding"/>
    <property type="evidence" value="ECO:0007669"/>
    <property type="project" value="UniProtKB-UniRule"/>
</dbReference>
<comment type="function">
    <text evidence="8 10">Plays an essential role in the initiation and regulation of chromosomal replication. ATP-DnaA binds to the origin of replication (oriC) to initiate formation of the DNA replication initiation complex once per cell cycle. Binds the DnaA box (a 9 base pair repeat at the origin) and separates the double-stranded (ds)DNA. Forms a right-handed helical filament on oriC DNA; dsDNA binds to the exterior of the filament while single-stranded (ss)DNA is stabiized in the filament's interior. The ATP-DnaA-oriC complex binds and stabilizes one strand of the AT-rich DNA unwinding element (DUE), permitting loading of DNA polymerase. After initiation quickly degrades to an ADP-DnaA complex that is not apt for DNA replication. Binds acidic phospholipids.</text>
</comment>
<dbReference type="Pfam" id="PF00308">
    <property type="entry name" value="Bac_DnaA"/>
    <property type="match status" value="1"/>
</dbReference>
<dbReference type="GO" id="GO:0003688">
    <property type="term" value="F:DNA replication origin binding"/>
    <property type="evidence" value="ECO:0007669"/>
    <property type="project" value="UniProtKB-UniRule"/>
</dbReference>
<evidence type="ECO:0000256" key="4">
    <source>
        <dbReference type="ARBA" id="ARBA00022741"/>
    </source>
</evidence>
<dbReference type="InterPro" id="IPR003593">
    <property type="entry name" value="AAA+_ATPase"/>
</dbReference>
<evidence type="ECO:0000313" key="15">
    <source>
        <dbReference type="Proteomes" id="UP000177979"/>
    </source>
</evidence>
<comment type="domain">
    <text evidence="8">Domain I is involved in oligomerization and binding regulators, domain II is flexibile and of varying length in different bacteria, domain III forms the AAA+ region, while domain IV binds dsDNA.</text>
</comment>
<feature type="binding site" evidence="8">
    <location>
        <position position="172"/>
    </location>
    <ligand>
        <name>ATP</name>
        <dbReference type="ChEBI" id="CHEBI:30616"/>
    </ligand>
</feature>
<gene>
    <name evidence="8" type="primary">dnaA</name>
    <name evidence="14" type="ORF">A2703_01530</name>
</gene>
<feature type="region of interest" description="Domain I, interacts with DnaA modulators" evidence="8">
    <location>
        <begin position="1"/>
        <end position="115"/>
    </location>
</feature>
<feature type="domain" description="Chromosomal replication initiator DnaA C-terminal" evidence="13">
    <location>
        <begin position="368"/>
        <end position="437"/>
    </location>
</feature>
<dbReference type="SMART" id="SM00382">
    <property type="entry name" value="AAA"/>
    <property type="match status" value="1"/>
</dbReference>
<dbReference type="GO" id="GO:0006275">
    <property type="term" value="P:regulation of DNA replication"/>
    <property type="evidence" value="ECO:0007669"/>
    <property type="project" value="UniProtKB-UniRule"/>
</dbReference>
<keyword evidence="6 8" id="KW-0446">Lipid-binding</keyword>